<organism evidence="1 2">
    <name type="scientific">Algoriphagus aestuariicola</name>
    <dbReference type="NCBI Taxonomy" id="1852016"/>
    <lineage>
        <taxon>Bacteria</taxon>
        <taxon>Pseudomonadati</taxon>
        <taxon>Bacteroidota</taxon>
        <taxon>Cytophagia</taxon>
        <taxon>Cytophagales</taxon>
        <taxon>Cyclobacteriaceae</taxon>
        <taxon>Algoriphagus</taxon>
    </lineage>
</organism>
<dbReference type="PROSITE" id="PS51257">
    <property type="entry name" value="PROKAR_LIPOPROTEIN"/>
    <property type="match status" value="1"/>
</dbReference>
<sequence length="758" mass="86340">MNFRLSSTVRRGLSGFSPAVAFLLFLSCKGELPQENRAALESPFSDENFIQEVHEAFFVSDLPEENEVRDILVEQDNQVWIATAGGIFRKPESDKAWIPMINGTDRGPAYAVEKDEAGSIWLGTWDGLYEAKSDGVSKIADVLGPISELASAGEEIYALGPKGIWQKKGGVWEKTSYAIARSVRDAIADDKGQLWVATDAGLYLCAGGSAILYQNTDELISCYARALAFGPEDQVWVGAMGGVSVREGQKLKHNLTTKEGLPSIHIQSISRSPEGVMWVGTDRGVVRYFPDGSRSLLFSRRWLMDDQVNQVAFDKTGDAWVATQNGVSHIRKFPMTLAEKQSYFYSELMDKHIREPWICGVLRLEAPGDTSTWKHSDDDNDGEYTGGYLAMESFRYAVTKDTDALDKARKAFGFLKLLFDVTGTDGLFARTIVPADWTQLHDPNRSYTERELAEALVADPRYKPVEQRWRLSADKNWLWKGDTSSDEMTGHFMSYFYFYEFAATEEDKKEIRTHVARLMDAVIRNGYNLVDIDGKHTRWAVWSPDRLNRDPDWASEKAINSFEMLAYLKFAAAITGDEKYEKEYRRLIEEEDYLKNASQLNRKNPAWKIYFDLTMEGYLFPILLKYEQDPEILKVYQELAEEWMGTQTEGENLINNLSYSLATGKKVNVSQTVAFLRETPLDLVDWPIDHSKREDVQLVHSPILEESQISQLPPPAIRATVRWDKNPWAAVQGNPSQVREPVFWLWPYWMARYLDMIE</sequence>
<keyword evidence="2" id="KW-1185">Reference proteome</keyword>
<evidence type="ECO:0000313" key="2">
    <source>
        <dbReference type="Proteomes" id="UP000664698"/>
    </source>
</evidence>
<evidence type="ECO:0000313" key="1">
    <source>
        <dbReference type="EMBL" id="MBN7802895.1"/>
    </source>
</evidence>
<reference evidence="1 2" key="1">
    <citation type="submission" date="2021-03" db="EMBL/GenBank/DDBJ databases">
        <title>novel species isolated from a fishpond in China.</title>
        <authorList>
            <person name="Lu H."/>
            <person name="Cai Z."/>
        </authorList>
    </citation>
    <scope>NUCLEOTIDE SEQUENCE [LARGE SCALE GENOMIC DNA]</scope>
    <source>
        <strain evidence="1 2">JCM 31546</strain>
    </source>
</reference>
<dbReference type="RefSeq" id="WP_206570899.1">
    <property type="nucleotide sequence ID" value="NZ_JAFKCW010000004.1"/>
</dbReference>
<dbReference type="InterPro" id="IPR015943">
    <property type="entry name" value="WD40/YVTN_repeat-like_dom_sf"/>
</dbReference>
<proteinExistence type="predicted"/>
<dbReference type="SUPFAM" id="SSF48208">
    <property type="entry name" value="Six-hairpin glycosidases"/>
    <property type="match status" value="1"/>
</dbReference>
<protein>
    <submittedName>
        <fullName evidence="1">Regulator</fullName>
    </submittedName>
</protein>
<dbReference type="Gene3D" id="2.130.10.10">
    <property type="entry name" value="YVTN repeat-like/Quinoprotein amine dehydrogenase"/>
    <property type="match status" value="2"/>
</dbReference>
<dbReference type="EMBL" id="JAFKCW010000004">
    <property type="protein sequence ID" value="MBN7802895.1"/>
    <property type="molecule type" value="Genomic_DNA"/>
</dbReference>
<accession>A0ABS3BV06</accession>
<dbReference type="Proteomes" id="UP000664698">
    <property type="component" value="Unassembled WGS sequence"/>
</dbReference>
<dbReference type="InterPro" id="IPR008928">
    <property type="entry name" value="6-hairpin_glycosidase_sf"/>
</dbReference>
<comment type="caution">
    <text evidence="1">The sequence shown here is derived from an EMBL/GenBank/DDBJ whole genome shotgun (WGS) entry which is preliminary data.</text>
</comment>
<dbReference type="SUPFAM" id="SSF63829">
    <property type="entry name" value="Calcium-dependent phosphotriesterase"/>
    <property type="match status" value="1"/>
</dbReference>
<name>A0ABS3BV06_9BACT</name>
<gene>
    <name evidence="1" type="ORF">J0A67_18605</name>
</gene>